<evidence type="ECO:0000313" key="5">
    <source>
        <dbReference type="EMBL" id="KAG5839949.1"/>
    </source>
</evidence>
<proteinExistence type="inferred from homology"/>
<evidence type="ECO:0000256" key="4">
    <source>
        <dbReference type="SAM" id="MobiDB-lite"/>
    </source>
</evidence>
<organism evidence="5 6">
    <name type="scientific">Anguilla anguilla</name>
    <name type="common">European freshwater eel</name>
    <name type="synonym">Muraena anguilla</name>
    <dbReference type="NCBI Taxonomy" id="7936"/>
    <lineage>
        <taxon>Eukaryota</taxon>
        <taxon>Metazoa</taxon>
        <taxon>Chordata</taxon>
        <taxon>Craniata</taxon>
        <taxon>Vertebrata</taxon>
        <taxon>Euteleostomi</taxon>
        <taxon>Actinopterygii</taxon>
        <taxon>Neopterygii</taxon>
        <taxon>Teleostei</taxon>
        <taxon>Anguilliformes</taxon>
        <taxon>Anguillidae</taxon>
        <taxon>Anguilla</taxon>
    </lineage>
</organism>
<comment type="subcellular location">
    <subcellularLocation>
        <location evidence="1">Nucleus</location>
    </subcellularLocation>
</comment>
<sequence length="480" mass="52271">MEASSDAEEVKVVTESSSPDSDGYPHSPGMDRNPPPPSQGSEPEVESDSIGETLYSKHWLFSTLTSLIQTVTEQEAGDPDAEVDLSEEEEEKLCKIWDMAMDKDVAGLLQEFKASDILLGAIAKSRSPRLTEICVGILGNMACFPETCLSISQNEDLGVVLLLLLGDSDPPTILETSRLLLTCLAQSSVAPIWLERVQQQASVCPSLCFIMCSSTNVDLLVKVGELVHKLFDLDEELMKSWVSARPSEADTGSQLHIAPSLLEAAKQVRLESTEGLEVYLHVLQLLTTVDEGVQALVELAGTGEEVWAALCEVVCEDLCQPDDPPVVLQEQKGRLAPALAVLSTLSACPDQEYSQTHRNLPLLGTLLRVLQFLSECQQRAREGQGEESSGNGLKEENDEQMLALRETTVEFLASMLTDLTKDAMSELLKKGHLSEQTCLAAARSLLPDHRSEVQHMAALLSEAQSSLADALRRNFPDLSS</sequence>
<keyword evidence="6" id="KW-1185">Reference proteome</keyword>
<evidence type="ECO:0000256" key="1">
    <source>
        <dbReference type="ARBA" id="ARBA00004123"/>
    </source>
</evidence>
<dbReference type="GO" id="GO:0005654">
    <property type="term" value="C:nucleoplasm"/>
    <property type="evidence" value="ECO:0007669"/>
    <property type="project" value="TreeGrafter"/>
</dbReference>
<dbReference type="Proteomes" id="UP001044222">
    <property type="component" value="Chromosome 11"/>
</dbReference>
<accession>A0A9D3M1M2</accession>
<gene>
    <name evidence="5" type="ORF">ANANG_G00210720</name>
</gene>
<comment type="caution">
    <text evidence="5">The sequence shown here is derived from an EMBL/GenBank/DDBJ whole genome shotgun (WGS) entry which is preliminary data.</text>
</comment>
<dbReference type="EMBL" id="JAFIRN010000011">
    <property type="protein sequence ID" value="KAG5839949.1"/>
    <property type="molecule type" value="Genomic_DNA"/>
</dbReference>
<name>A0A9D3M1M2_ANGAN</name>
<evidence type="ECO:0000256" key="3">
    <source>
        <dbReference type="ARBA" id="ARBA00038401"/>
    </source>
</evidence>
<comment type="similarity">
    <text evidence="3">Belongs to the SAAL1 family.</text>
</comment>
<reference evidence="5" key="1">
    <citation type="submission" date="2021-01" db="EMBL/GenBank/DDBJ databases">
        <title>A chromosome-scale assembly of European eel, Anguilla anguilla.</title>
        <authorList>
            <person name="Henkel C."/>
            <person name="Jong-Raadsen S.A."/>
            <person name="Dufour S."/>
            <person name="Weltzien F.-A."/>
            <person name="Palstra A.P."/>
            <person name="Pelster B."/>
            <person name="Spaink H.P."/>
            <person name="Van Den Thillart G.E."/>
            <person name="Jansen H."/>
            <person name="Zahm M."/>
            <person name="Klopp C."/>
            <person name="Cedric C."/>
            <person name="Louis A."/>
            <person name="Berthelot C."/>
            <person name="Parey E."/>
            <person name="Roest Crollius H."/>
            <person name="Montfort J."/>
            <person name="Robinson-Rechavi M."/>
            <person name="Bucao C."/>
            <person name="Bouchez O."/>
            <person name="Gislard M."/>
            <person name="Lluch J."/>
            <person name="Milhes M."/>
            <person name="Lampietro C."/>
            <person name="Lopez Roques C."/>
            <person name="Donnadieu C."/>
            <person name="Braasch I."/>
            <person name="Desvignes T."/>
            <person name="Postlethwait J."/>
            <person name="Bobe J."/>
            <person name="Guiguen Y."/>
            <person name="Dirks R."/>
        </authorList>
    </citation>
    <scope>NUCLEOTIDE SEQUENCE</scope>
    <source>
        <strain evidence="5">Tag_6206</strain>
        <tissue evidence="5">Liver</tissue>
    </source>
</reference>
<dbReference type="AlphaFoldDB" id="A0A9D3M1M2"/>
<dbReference type="SUPFAM" id="SSF48371">
    <property type="entry name" value="ARM repeat"/>
    <property type="match status" value="1"/>
</dbReference>
<evidence type="ECO:0000256" key="2">
    <source>
        <dbReference type="ARBA" id="ARBA00023242"/>
    </source>
</evidence>
<protein>
    <recommendedName>
        <fullName evidence="7">Protein saal1</fullName>
    </recommendedName>
</protein>
<dbReference type="InterPro" id="IPR016024">
    <property type="entry name" value="ARM-type_fold"/>
</dbReference>
<keyword evidence="2" id="KW-0539">Nucleus</keyword>
<evidence type="ECO:0008006" key="7">
    <source>
        <dbReference type="Google" id="ProtNLM"/>
    </source>
</evidence>
<dbReference type="InterPro" id="IPR052464">
    <property type="entry name" value="Synovial_Prolif_Regulator"/>
</dbReference>
<dbReference type="PANTHER" id="PTHR23424:SF23">
    <property type="entry name" value="PROTEIN SAAL1"/>
    <property type="match status" value="1"/>
</dbReference>
<dbReference type="GO" id="GO:1901647">
    <property type="term" value="P:positive regulation of synoviocyte proliferation"/>
    <property type="evidence" value="ECO:0007669"/>
    <property type="project" value="TreeGrafter"/>
</dbReference>
<evidence type="ECO:0000313" key="6">
    <source>
        <dbReference type="Proteomes" id="UP001044222"/>
    </source>
</evidence>
<feature type="region of interest" description="Disordered" evidence="4">
    <location>
        <begin position="1"/>
        <end position="49"/>
    </location>
</feature>
<dbReference type="PANTHER" id="PTHR23424">
    <property type="entry name" value="SERUM AMYLOID A"/>
    <property type="match status" value="1"/>
</dbReference>